<organism evidence="4 5">
    <name type="scientific">Mucisphaera calidilacus</name>
    <dbReference type="NCBI Taxonomy" id="2527982"/>
    <lineage>
        <taxon>Bacteria</taxon>
        <taxon>Pseudomonadati</taxon>
        <taxon>Planctomycetota</taxon>
        <taxon>Phycisphaerae</taxon>
        <taxon>Phycisphaerales</taxon>
        <taxon>Phycisphaeraceae</taxon>
        <taxon>Mucisphaera</taxon>
    </lineage>
</organism>
<evidence type="ECO:0000313" key="4">
    <source>
        <dbReference type="EMBL" id="QDU70904.1"/>
    </source>
</evidence>
<name>A0A518BVD8_9BACT</name>
<keyword evidence="3" id="KW-0472">Membrane</keyword>
<dbReference type="PANTHER" id="PTHR36838">
    <property type="entry name" value="AUXIN EFFLUX CARRIER FAMILY PROTEIN"/>
    <property type="match status" value="1"/>
</dbReference>
<feature type="transmembrane region" description="Helical" evidence="3">
    <location>
        <begin position="258"/>
        <end position="280"/>
    </location>
</feature>
<feature type="transmembrane region" description="Helical" evidence="3">
    <location>
        <begin position="65"/>
        <end position="86"/>
    </location>
</feature>
<dbReference type="OrthoDB" id="2840521at2"/>
<feature type="transmembrane region" description="Helical" evidence="3">
    <location>
        <begin position="191"/>
        <end position="215"/>
    </location>
</feature>
<dbReference type="RefSeq" id="WP_145445043.1">
    <property type="nucleotide sequence ID" value="NZ_CP036280.1"/>
</dbReference>
<feature type="transmembrane region" description="Helical" evidence="3">
    <location>
        <begin position="319"/>
        <end position="343"/>
    </location>
</feature>
<accession>A0A518BVD8</accession>
<keyword evidence="3" id="KW-1133">Transmembrane helix</keyword>
<keyword evidence="3" id="KW-0812">Transmembrane</keyword>
<feature type="transmembrane region" description="Helical" evidence="3">
    <location>
        <begin position="98"/>
        <end position="122"/>
    </location>
</feature>
<dbReference type="EMBL" id="CP036280">
    <property type="protein sequence ID" value="QDU70904.1"/>
    <property type="molecule type" value="Genomic_DNA"/>
</dbReference>
<evidence type="ECO:0000256" key="1">
    <source>
        <dbReference type="ARBA" id="ARBA00004127"/>
    </source>
</evidence>
<feature type="transmembrane region" description="Helical" evidence="3">
    <location>
        <begin position="147"/>
        <end position="170"/>
    </location>
</feature>
<proteinExistence type="predicted"/>
<evidence type="ECO:0000256" key="2">
    <source>
        <dbReference type="ARBA" id="ARBA00022448"/>
    </source>
</evidence>
<evidence type="ECO:0000313" key="5">
    <source>
        <dbReference type="Proteomes" id="UP000320386"/>
    </source>
</evidence>
<evidence type="ECO:0000256" key="3">
    <source>
        <dbReference type="SAM" id="Phobius"/>
    </source>
</evidence>
<dbReference type="PANTHER" id="PTHR36838:SF3">
    <property type="entry name" value="TRANSPORTER AUXIN EFFLUX CARRIER EC FAMILY"/>
    <property type="match status" value="1"/>
</dbReference>
<gene>
    <name evidence="4" type="ORF">Pan265_07460</name>
</gene>
<keyword evidence="5" id="KW-1185">Reference proteome</keyword>
<feature type="transmembrane region" description="Helical" evidence="3">
    <location>
        <begin position="6"/>
        <end position="26"/>
    </location>
</feature>
<dbReference type="KEGG" id="mcad:Pan265_07460"/>
<reference evidence="4 5" key="1">
    <citation type="submission" date="2019-02" db="EMBL/GenBank/DDBJ databases">
        <title>Deep-cultivation of Planctomycetes and their phenomic and genomic characterization uncovers novel biology.</title>
        <authorList>
            <person name="Wiegand S."/>
            <person name="Jogler M."/>
            <person name="Boedeker C."/>
            <person name="Pinto D."/>
            <person name="Vollmers J."/>
            <person name="Rivas-Marin E."/>
            <person name="Kohn T."/>
            <person name="Peeters S.H."/>
            <person name="Heuer A."/>
            <person name="Rast P."/>
            <person name="Oberbeckmann S."/>
            <person name="Bunk B."/>
            <person name="Jeske O."/>
            <person name="Meyerdierks A."/>
            <person name="Storesund J.E."/>
            <person name="Kallscheuer N."/>
            <person name="Luecker S."/>
            <person name="Lage O.M."/>
            <person name="Pohl T."/>
            <person name="Merkel B.J."/>
            <person name="Hornburger P."/>
            <person name="Mueller R.-W."/>
            <person name="Bruemmer F."/>
            <person name="Labrenz M."/>
            <person name="Spormann A.M."/>
            <person name="Op den Camp H."/>
            <person name="Overmann J."/>
            <person name="Amann R."/>
            <person name="Jetten M.S.M."/>
            <person name="Mascher T."/>
            <person name="Medema M.H."/>
            <person name="Devos D.P."/>
            <person name="Kaster A.-K."/>
            <person name="Ovreas L."/>
            <person name="Rohde M."/>
            <person name="Galperin M.Y."/>
            <person name="Jogler C."/>
        </authorList>
    </citation>
    <scope>NUCLEOTIDE SEQUENCE [LARGE SCALE GENOMIC DNA]</scope>
    <source>
        <strain evidence="4 5">Pan265</strain>
    </source>
</reference>
<dbReference type="InterPro" id="IPR038770">
    <property type="entry name" value="Na+/solute_symporter_sf"/>
</dbReference>
<dbReference type="Proteomes" id="UP000320386">
    <property type="component" value="Chromosome"/>
</dbReference>
<dbReference type="AlphaFoldDB" id="A0A518BVD8"/>
<dbReference type="GO" id="GO:0012505">
    <property type="term" value="C:endomembrane system"/>
    <property type="evidence" value="ECO:0007669"/>
    <property type="project" value="UniProtKB-SubCell"/>
</dbReference>
<feature type="transmembrane region" description="Helical" evidence="3">
    <location>
        <begin position="292"/>
        <end position="312"/>
    </location>
</feature>
<sequence length="344" mass="37138">MDARTADFMLFAVFGVLCVFGGYWARERGWAREELSRSLHFITISVIWSLIALIAIWRLPLHPSGIWILAFEPILVLLPALVITLFCRWLGFSPDKSVLIGIAAGLSNRGFTLGAYLCYVILANPDFAPEGIDASAPDAAELTAEAAFAYATSGVNLMAACGIVFLFPLARRFGPEGSADEKLGPLIFKSLVSLRAAMFYFAMLGAALAILQVPYPAFLAEGTILKILIYAGTFGAYAGIGLRLHFNRNVLQPGPHVILAAAQFVLVPLLTLALLATTHLTNNPSTPLLSRVYMVEALMPTAIQTVMIANLFHLDSRLASGLLVVNTSLFLLVCLPILLLIFAG</sequence>
<feature type="transmembrane region" description="Helical" evidence="3">
    <location>
        <begin position="227"/>
        <end position="246"/>
    </location>
</feature>
<feature type="transmembrane region" description="Helical" evidence="3">
    <location>
        <begin position="38"/>
        <end position="59"/>
    </location>
</feature>
<protein>
    <submittedName>
        <fullName evidence="4">Uncharacterized protein</fullName>
    </submittedName>
</protein>
<keyword evidence="2" id="KW-0813">Transport</keyword>
<comment type="subcellular location">
    <subcellularLocation>
        <location evidence="1">Endomembrane system</location>
        <topology evidence="1">Multi-pass membrane protein</topology>
    </subcellularLocation>
</comment>
<dbReference type="Gene3D" id="1.20.1530.20">
    <property type="match status" value="1"/>
</dbReference>